<dbReference type="EMBL" id="CP003075">
    <property type="protein sequence ID" value="AEQ52076.1"/>
    <property type="molecule type" value="Genomic_DNA"/>
</dbReference>
<dbReference type="AlphaFoldDB" id="G4RGN7"/>
<gene>
    <name evidence="1" type="ordered locus">KKY_2066</name>
</gene>
<reference evidence="1 2" key="1">
    <citation type="journal article" date="2012" name="J. Bacteriol.">
        <title>Complete genome sequence of Pelagibacterium halotolerans B2T.</title>
        <authorList>
            <person name="Huo Y.Y."/>
            <person name="Cheng H."/>
            <person name="Han X.F."/>
            <person name="Jiang X.W."/>
            <person name="Sun C."/>
            <person name="Zhang X.Q."/>
            <person name="Zhu X.F."/>
            <person name="Liu Y.F."/>
            <person name="Li P.F."/>
            <person name="Ni P.X."/>
            <person name="Wu M."/>
        </authorList>
    </citation>
    <scope>NUCLEOTIDE SEQUENCE [LARGE SCALE GENOMIC DNA]</scope>
    <source>
        <strain evidence="2">DSM 22347 / JCM 15775 / CGMCC 1.7692 / B2</strain>
    </source>
</reference>
<evidence type="ECO:0000313" key="2">
    <source>
        <dbReference type="Proteomes" id="UP000008850"/>
    </source>
</evidence>
<dbReference type="Proteomes" id="UP000008850">
    <property type="component" value="Chromosome"/>
</dbReference>
<organism evidence="1 2">
    <name type="scientific">Pelagibacterium halotolerans (strain DSM 22347 / JCM 15775 / CGMCC 1.7692 / B2)</name>
    <dbReference type="NCBI Taxonomy" id="1082931"/>
    <lineage>
        <taxon>Bacteria</taxon>
        <taxon>Pseudomonadati</taxon>
        <taxon>Pseudomonadota</taxon>
        <taxon>Alphaproteobacteria</taxon>
        <taxon>Hyphomicrobiales</taxon>
        <taxon>Devosiaceae</taxon>
        <taxon>Pelagibacterium</taxon>
    </lineage>
</organism>
<sequence length="69" mass="7364">MAAAASAVRPTGPSPVGFHILKSFIFRTGIPPRFADRRFSDLSAALTRCGNLPGDEASHCETPFHKIAP</sequence>
<dbReference type="STRING" id="1082931.KKY_2066"/>
<dbReference type="KEGG" id="phl:KKY_2066"/>
<dbReference type="HOGENOM" id="CLU_2772241_0_0_5"/>
<protein>
    <submittedName>
        <fullName evidence="1">Uncharacterized protein</fullName>
    </submittedName>
</protein>
<keyword evidence="2" id="KW-1185">Reference proteome</keyword>
<accession>G4RGN7</accession>
<proteinExistence type="predicted"/>
<name>G4RGN7_PELHB</name>
<evidence type="ECO:0000313" key="1">
    <source>
        <dbReference type="EMBL" id="AEQ52076.1"/>
    </source>
</evidence>